<comment type="caution">
    <text evidence="1">The sequence shown here is derived from an EMBL/GenBank/DDBJ whole genome shotgun (WGS) entry which is preliminary data.</text>
</comment>
<dbReference type="OrthoDB" id="3577809at2"/>
<sequence length="72" mass="7933">MQLRKLCKDPESNPGGCQTVYLAENGMFAVQGLEMDAETYANMENVLPGESGVLIKPEIILEAARLYQERSA</sequence>
<dbReference type="Proteomes" id="UP000274515">
    <property type="component" value="Unassembled WGS sequence"/>
</dbReference>
<gene>
    <name evidence="1" type="ORF">EIL87_12265</name>
</gene>
<reference evidence="1 2" key="1">
    <citation type="submission" date="2018-11" db="EMBL/GenBank/DDBJ databases">
        <title>Saccharopolyspora rhizosphaerae sp. nov., an actinomycete isolated from rhizosphere soil in Thailand.</title>
        <authorList>
            <person name="Intra B."/>
            <person name="Euanorasetr J."/>
            <person name="Take A."/>
            <person name="Inahashi Y."/>
            <person name="Mori M."/>
            <person name="Panbangred W."/>
            <person name="Matsumoto A."/>
        </authorList>
    </citation>
    <scope>NUCLEOTIDE SEQUENCE [LARGE SCALE GENOMIC DNA]</scope>
    <source>
        <strain evidence="1 2">H219</strain>
    </source>
</reference>
<organism evidence="1 2">
    <name type="scientific">Saccharopolyspora rhizosphaerae</name>
    <dbReference type="NCBI Taxonomy" id="2492662"/>
    <lineage>
        <taxon>Bacteria</taxon>
        <taxon>Bacillati</taxon>
        <taxon>Actinomycetota</taxon>
        <taxon>Actinomycetes</taxon>
        <taxon>Pseudonocardiales</taxon>
        <taxon>Pseudonocardiaceae</taxon>
        <taxon>Saccharopolyspora</taxon>
    </lineage>
</organism>
<evidence type="ECO:0000313" key="2">
    <source>
        <dbReference type="Proteomes" id="UP000274515"/>
    </source>
</evidence>
<dbReference type="RefSeq" id="WP_125090368.1">
    <property type="nucleotide sequence ID" value="NZ_RSAA01000010.1"/>
</dbReference>
<name>A0A3R8R2Z2_9PSEU</name>
<dbReference type="AlphaFoldDB" id="A0A3R8R2Z2"/>
<accession>A0A3R8R2Z2</accession>
<keyword evidence="2" id="KW-1185">Reference proteome</keyword>
<dbReference type="EMBL" id="RSAA01000010">
    <property type="protein sequence ID" value="RRO17042.1"/>
    <property type="molecule type" value="Genomic_DNA"/>
</dbReference>
<evidence type="ECO:0000313" key="1">
    <source>
        <dbReference type="EMBL" id="RRO17042.1"/>
    </source>
</evidence>
<protein>
    <submittedName>
        <fullName evidence="1">Uncharacterized protein</fullName>
    </submittedName>
</protein>
<proteinExistence type="predicted"/>